<dbReference type="SUPFAM" id="SSF52156">
    <property type="entry name" value="Initiation factor IF2/eIF5b, domain 3"/>
    <property type="match status" value="1"/>
</dbReference>
<keyword evidence="6" id="KW-0342">GTP-binding</keyword>
<accession>A0A1G1WRY2</accession>
<evidence type="ECO:0000256" key="6">
    <source>
        <dbReference type="ARBA" id="ARBA00023134"/>
    </source>
</evidence>
<keyword evidence="5 8" id="KW-0648">Protein biosynthesis</keyword>
<evidence type="ECO:0000256" key="5">
    <source>
        <dbReference type="ARBA" id="ARBA00022917"/>
    </source>
</evidence>
<feature type="domain" description="Tr-type G" evidence="9">
    <location>
        <begin position="13"/>
        <end position="182"/>
    </location>
</feature>
<dbReference type="InterPro" id="IPR015760">
    <property type="entry name" value="TIF_IF2"/>
</dbReference>
<evidence type="ECO:0000259" key="9">
    <source>
        <dbReference type="PROSITE" id="PS51722"/>
    </source>
</evidence>
<dbReference type="Pfam" id="PF11987">
    <property type="entry name" value="IF-2"/>
    <property type="match status" value="1"/>
</dbReference>
<proteinExistence type="inferred from homology"/>
<dbReference type="NCBIfam" id="TIGR00231">
    <property type="entry name" value="small_GTP"/>
    <property type="match status" value="1"/>
</dbReference>
<dbReference type="InterPro" id="IPR000178">
    <property type="entry name" value="TF_IF2_bacterial-like"/>
</dbReference>
<dbReference type="Pfam" id="PF22042">
    <property type="entry name" value="EF-G_D2"/>
    <property type="match status" value="1"/>
</dbReference>
<dbReference type="GO" id="GO:0003924">
    <property type="term" value="F:GTPase activity"/>
    <property type="evidence" value="ECO:0007669"/>
    <property type="project" value="InterPro"/>
</dbReference>
<dbReference type="STRING" id="1802603.A3F35_01785"/>
<reference evidence="10 11" key="1">
    <citation type="journal article" date="2016" name="Nat. Commun.">
        <title>Thousands of microbial genomes shed light on interconnected biogeochemical processes in an aquifer system.</title>
        <authorList>
            <person name="Anantharaman K."/>
            <person name="Brown C.T."/>
            <person name="Hug L.A."/>
            <person name="Sharon I."/>
            <person name="Castelle C.J."/>
            <person name="Probst A.J."/>
            <person name="Thomas B.C."/>
            <person name="Singh A."/>
            <person name="Wilkins M.J."/>
            <person name="Karaoz U."/>
            <person name="Brodie E.L."/>
            <person name="Williams K.H."/>
            <person name="Hubbard S.S."/>
            <person name="Banfield J.F."/>
        </authorList>
    </citation>
    <scope>NUCLEOTIDE SEQUENCE [LARGE SCALE GENOMIC DNA]</scope>
</reference>
<dbReference type="Pfam" id="PF00009">
    <property type="entry name" value="GTP_EFTU"/>
    <property type="match status" value="1"/>
</dbReference>
<dbReference type="CDD" id="cd01887">
    <property type="entry name" value="IF2_eIF5B"/>
    <property type="match status" value="1"/>
</dbReference>
<comment type="similarity">
    <text evidence="1 8">Belongs to the TRAFAC class translation factor GTPase superfamily. Classic translation factor GTPase family. IF-2 subfamily.</text>
</comment>
<dbReference type="EMBL" id="MHCZ01000003">
    <property type="protein sequence ID" value="OGY30434.1"/>
    <property type="molecule type" value="Genomic_DNA"/>
</dbReference>
<dbReference type="PANTHER" id="PTHR43381:SF5">
    <property type="entry name" value="TR-TYPE G DOMAIN-CONTAINING PROTEIN"/>
    <property type="match status" value="1"/>
</dbReference>
<dbReference type="InterPro" id="IPR005225">
    <property type="entry name" value="Small_GTP-bd"/>
</dbReference>
<dbReference type="Gene3D" id="3.40.50.10050">
    <property type="entry name" value="Translation initiation factor IF- 2, domain 3"/>
    <property type="match status" value="1"/>
</dbReference>
<protein>
    <recommendedName>
        <fullName evidence="2 7">Translation initiation factor IF-2</fullName>
    </recommendedName>
</protein>
<evidence type="ECO:0000256" key="2">
    <source>
        <dbReference type="ARBA" id="ARBA00020675"/>
    </source>
</evidence>
<dbReference type="InterPro" id="IPR036925">
    <property type="entry name" value="TIF_IF2_dom3_sf"/>
</dbReference>
<dbReference type="InterPro" id="IPR000795">
    <property type="entry name" value="T_Tr_GTP-bd_dom"/>
</dbReference>
<dbReference type="PRINTS" id="PR00315">
    <property type="entry name" value="ELONGATNFCT"/>
</dbReference>
<evidence type="ECO:0000256" key="1">
    <source>
        <dbReference type="ARBA" id="ARBA00007733"/>
    </source>
</evidence>
<evidence type="ECO:0000313" key="11">
    <source>
        <dbReference type="Proteomes" id="UP000178068"/>
    </source>
</evidence>
<dbReference type="InterPro" id="IPR023115">
    <property type="entry name" value="TIF_IF2_dom3"/>
</dbReference>
<dbReference type="GO" id="GO:0003743">
    <property type="term" value="F:translation initiation factor activity"/>
    <property type="evidence" value="ECO:0007669"/>
    <property type="project" value="UniProtKB-UniRule"/>
</dbReference>
<evidence type="ECO:0000256" key="8">
    <source>
        <dbReference type="RuleBase" id="RU000644"/>
    </source>
</evidence>
<dbReference type="AlphaFoldDB" id="A0A1G1WRY2"/>
<keyword evidence="3 8" id="KW-0396">Initiation factor</keyword>
<dbReference type="GO" id="GO:0005737">
    <property type="term" value="C:cytoplasm"/>
    <property type="evidence" value="ECO:0007669"/>
    <property type="project" value="UniProtKB-UniRule"/>
</dbReference>
<dbReference type="GO" id="GO:0005525">
    <property type="term" value="F:GTP binding"/>
    <property type="evidence" value="ECO:0007669"/>
    <property type="project" value="UniProtKB-KW"/>
</dbReference>
<gene>
    <name evidence="10" type="ORF">A3F35_01785</name>
</gene>
<evidence type="ECO:0000256" key="3">
    <source>
        <dbReference type="ARBA" id="ARBA00022540"/>
    </source>
</evidence>
<evidence type="ECO:0000313" key="10">
    <source>
        <dbReference type="EMBL" id="OGY30434.1"/>
    </source>
</evidence>
<dbReference type="NCBIfam" id="TIGR00487">
    <property type="entry name" value="IF-2"/>
    <property type="match status" value="1"/>
</dbReference>
<dbReference type="Proteomes" id="UP000178068">
    <property type="component" value="Unassembled WGS sequence"/>
</dbReference>
<dbReference type="Gene3D" id="2.40.30.10">
    <property type="entry name" value="Translation factors"/>
    <property type="match status" value="2"/>
</dbReference>
<evidence type="ECO:0000256" key="4">
    <source>
        <dbReference type="ARBA" id="ARBA00022741"/>
    </source>
</evidence>
<evidence type="ECO:0000256" key="7">
    <source>
        <dbReference type="NCBIfam" id="TIGR00487"/>
    </source>
</evidence>
<organism evidence="10 11">
    <name type="scientific">Candidatus Woykebacteria bacterium RIFCSPHIGHO2_12_FULL_45_10</name>
    <dbReference type="NCBI Taxonomy" id="1802603"/>
    <lineage>
        <taxon>Bacteria</taxon>
        <taxon>Candidatus Woykeibacteriota</taxon>
    </lineage>
</organism>
<dbReference type="InterPro" id="IPR053905">
    <property type="entry name" value="EF-G-like_DII"/>
</dbReference>
<dbReference type="FunFam" id="3.40.50.300:FF:000019">
    <property type="entry name" value="Translation initiation factor IF-2"/>
    <property type="match status" value="1"/>
</dbReference>
<dbReference type="SUPFAM" id="SSF52540">
    <property type="entry name" value="P-loop containing nucleoside triphosphate hydrolases"/>
    <property type="match status" value="1"/>
</dbReference>
<comment type="function">
    <text evidence="8">One of the essential components for the initiation of protein synthesis. Protects formylmethionyl-tRNA from spontaneous hydrolysis and promotes its binding to the 30S ribosomal subunits. Also involved in the hydrolysis of GTP during the formation of the 70S ribosomal complex.</text>
</comment>
<dbReference type="InterPro" id="IPR027417">
    <property type="entry name" value="P-loop_NTPase"/>
</dbReference>
<dbReference type="CDD" id="cd03692">
    <property type="entry name" value="mtIF2_IVc"/>
    <property type="match status" value="1"/>
</dbReference>
<keyword evidence="4" id="KW-0547">Nucleotide-binding</keyword>
<sequence length="482" mass="51258">MSKKQTSVQKPTTRPPVVTILGHVDHGKTTLLDFIRKANVAAKEAGGITQHTSAYQVDIGGKKITFIDTPGHAAFSAMRSRGAAVNDISILVVAADDGVMPQTKESISHIKASSTPMIVAINKMDTAGANIERVKKGLATEGVLVEGYGGDVVAVPLSAKTGEGVKELLEMILLVADLEELKDESKEDLEAVVIDSSLDRFKGPSALVLVKKGILKLGDQVFVGTTGGKVKSLISTAGERLKEAGPSTPVEVLGLSATPAVGEVMKIGTASPKQAVERQERNPFEQAQSKEIRLILKADTAGSLEAIEAAISSFETSTGKVKIVHRETGEVNDSDIALATATKALVVAFNVSVSKTIGALAKEDKVLIRHYNLIYELLDELKEGVDALLNVKQEEVVGRAEVIATFKADQARVAGCRVLEGRISRTGKVNILRDERKIGVANVKSMKHLQEEINSASKDQEFGMVLEGKADFAIGDIIEAVK</sequence>
<dbReference type="FunFam" id="3.40.50.10050:FF:000001">
    <property type="entry name" value="Translation initiation factor IF-2"/>
    <property type="match status" value="1"/>
</dbReference>
<name>A0A1G1WRY2_9BACT</name>
<dbReference type="InterPro" id="IPR009000">
    <property type="entry name" value="Transl_B-barrel_sf"/>
</dbReference>
<comment type="caution">
    <text evidence="10">The sequence shown here is derived from an EMBL/GenBank/DDBJ whole genome shotgun (WGS) entry which is preliminary data.</text>
</comment>
<dbReference type="PANTHER" id="PTHR43381">
    <property type="entry name" value="TRANSLATION INITIATION FACTOR IF-2-RELATED"/>
    <property type="match status" value="1"/>
</dbReference>
<dbReference type="Gene3D" id="3.40.50.300">
    <property type="entry name" value="P-loop containing nucleotide triphosphate hydrolases"/>
    <property type="match status" value="1"/>
</dbReference>
<dbReference type="SUPFAM" id="SSF50447">
    <property type="entry name" value="Translation proteins"/>
    <property type="match status" value="2"/>
</dbReference>
<dbReference type="PROSITE" id="PS51722">
    <property type="entry name" value="G_TR_2"/>
    <property type="match status" value="1"/>
</dbReference>